<dbReference type="FunFam" id="3.40.50.2020:FF:000004">
    <property type="entry name" value="Adenine phosphoribosyltransferase"/>
    <property type="match status" value="1"/>
</dbReference>
<keyword evidence="11 12" id="KW-0660">Purine salvage</keyword>
<evidence type="ECO:0000313" key="14">
    <source>
        <dbReference type="EMBL" id="HIZ18657.1"/>
    </source>
</evidence>
<dbReference type="EC" id="2.4.2.7" evidence="7 12"/>
<dbReference type="EMBL" id="DXBZ01000116">
    <property type="protein sequence ID" value="HIZ18657.1"/>
    <property type="molecule type" value="Genomic_DNA"/>
</dbReference>
<sequence>MSEFDFESRIVDIPDYPEPGVVFKDITPLFDDAEALHAVIDAIADHFAGAGITKVVGAEARGFLVGVPVAYKLGCGFVPARKPGKLPREVYSESYSLEYGTDELQIHRDALTSDDRVLIVDDLVATGGTAVATARLVEQSGAKVAGFSFILELSFLNPRDVIAADYGQEVYTLVKVD</sequence>
<reference evidence="14" key="2">
    <citation type="submission" date="2021-04" db="EMBL/GenBank/DDBJ databases">
        <authorList>
            <person name="Gilroy R."/>
        </authorList>
    </citation>
    <scope>NUCLEOTIDE SEQUENCE</scope>
    <source>
        <strain evidence="14">ChiHecolR3B27-1887</strain>
    </source>
</reference>
<evidence type="ECO:0000256" key="12">
    <source>
        <dbReference type="HAMAP-Rule" id="MF_00004"/>
    </source>
</evidence>
<dbReference type="GO" id="GO:0005737">
    <property type="term" value="C:cytoplasm"/>
    <property type="evidence" value="ECO:0007669"/>
    <property type="project" value="UniProtKB-SubCell"/>
</dbReference>
<dbReference type="InterPro" id="IPR005764">
    <property type="entry name" value="Ade_phspho_trans"/>
</dbReference>
<organism evidence="14 15">
    <name type="scientific">Candidatus Olsenella stercoravium</name>
    <dbReference type="NCBI Taxonomy" id="2838713"/>
    <lineage>
        <taxon>Bacteria</taxon>
        <taxon>Bacillati</taxon>
        <taxon>Actinomycetota</taxon>
        <taxon>Coriobacteriia</taxon>
        <taxon>Coriobacteriales</taxon>
        <taxon>Atopobiaceae</taxon>
        <taxon>Olsenella</taxon>
    </lineage>
</organism>
<reference evidence="14" key="1">
    <citation type="journal article" date="2021" name="PeerJ">
        <title>Extensive microbial diversity within the chicken gut microbiome revealed by metagenomics and culture.</title>
        <authorList>
            <person name="Gilroy R."/>
            <person name="Ravi A."/>
            <person name="Getino M."/>
            <person name="Pursley I."/>
            <person name="Horton D.L."/>
            <person name="Alikhan N.F."/>
            <person name="Baker D."/>
            <person name="Gharbi K."/>
            <person name="Hall N."/>
            <person name="Watson M."/>
            <person name="Adriaenssens E.M."/>
            <person name="Foster-Nyarko E."/>
            <person name="Jarju S."/>
            <person name="Secka A."/>
            <person name="Antonio M."/>
            <person name="Oren A."/>
            <person name="Chaudhuri R.R."/>
            <person name="La Ragione R."/>
            <person name="Hildebrand F."/>
            <person name="Pallen M.J."/>
        </authorList>
    </citation>
    <scope>NUCLEOTIDE SEQUENCE</scope>
    <source>
        <strain evidence="14">ChiHecolR3B27-1887</strain>
    </source>
</reference>
<evidence type="ECO:0000256" key="1">
    <source>
        <dbReference type="ARBA" id="ARBA00000868"/>
    </source>
</evidence>
<evidence type="ECO:0000256" key="9">
    <source>
        <dbReference type="ARBA" id="ARBA00022676"/>
    </source>
</evidence>
<dbReference type="Gene3D" id="3.40.50.2020">
    <property type="match status" value="1"/>
</dbReference>
<evidence type="ECO:0000256" key="7">
    <source>
        <dbReference type="ARBA" id="ARBA00011893"/>
    </source>
</evidence>
<evidence type="ECO:0000256" key="5">
    <source>
        <dbReference type="ARBA" id="ARBA00008391"/>
    </source>
</evidence>
<evidence type="ECO:0000256" key="6">
    <source>
        <dbReference type="ARBA" id="ARBA00011738"/>
    </source>
</evidence>
<dbReference type="GO" id="GO:0044209">
    <property type="term" value="P:AMP salvage"/>
    <property type="evidence" value="ECO:0007669"/>
    <property type="project" value="UniProtKB-UniRule"/>
</dbReference>
<dbReference type="AlphaFoldDB" id="A0A9D2DKJ4"/>
<evidence type="ECO:0000313" key="15">
    <source>
        <dbReference type="Proteomes" id="UP000824029"/>
    </source>
</evidence>
<dbReference type="Pfam" id="PF00156">
    <property type="entry name" value="Pribosyltran"/>
    <property type="match status" value="1"/>
</dbReference>
<dbReference type="Proteomes" id="UP000824029">
    <property type="component" value="Unassembled WGS sequence"/>
</dbReference>
<keyword evidence="10 12" id="KW-0808">Transferase</keyword>
<evidence type="ECO:0000256" key="2">
    <source>
        <dbReference type="ARBA" id="ARBA00003968"/>
    </source>
</evidence>
<evidence type="ECO:0000256" key="3">
    <source>
        <dbReference type="ARBA" id="ARBA00004496"/>
    </source>
</evidence>
<comment type="catalytic activity">
    <reaction evidence="1 12">
        <text>AMP + diphosphate = 5-phospho-alpha-D-ribose 1-diphosphate + adenine</text>
        <dbReference type="Rhea" id="RHEA:16609"/>
        <dbReference type="ChEBI" id="CHEBI:16708"/>
        <dbReference type="ChEBI" id="CHEBI:33019"/>
        <dbReference type="ChEBI" id="CHEBI:58017"/>
        <dbReference type="ChEBI" id="CHEBI:456215"/>
        <dbReference type="EC" id="2.4.2.7"/>
    </reaction>
</comment>
<keyword evidence="8 12" id="KW-0963">Cytoplasm</keyword>
<dbReference type="GO" id="GO:0006166">
    <property type="term" value="P:purine ribonucleoside salvage"/>
    <property type="evidence" value="ECO:0007669"/>
    <property type="project" value="UniProtKB-UniRule"/>
</dbReference>
<dbReference type="HAMAP" id="MF_00004">
    <property type="entry name" value="Aden_phosphoribosyltr"/>
    <property type="match status" value="1"/>
</dbReference>
<dbReference type="GO" id="GO:0016208">
    <property type="term" value="F:AMP binding"/>
    <property type="evidence" value="ECO:0007669"/>
    <property type="project" value="TreeGrafter"/>
</dbReference>
<dbReference type="NCBIfam" id="NF002636">
    <property type="entry name" value="PRK02304.1-5"/>
    <property type="match status" value="1"/>
</dbReference>
<evidence type="ECO:0000256" key="11">
    <source>
        <dbReference type="ARBA" id="ARBA00022726"/>
    </source>
</evidence>
<dbReference type="PANTHER" id="PTHR32315">
    <property type="entry name" value="ADENINE PHOSPHORIBOSYLTRANSFERASE"/>
    <property type="match status" value="1"/>
</dbReference>
<comment type="similarity">
    <text evidence="5 12">Belongs to the purine/pyrimidine phosphoribosyltransferase family.</text>
</comment>
<dbReference type="NCBIfam" id="NF002634">
    <property type="entry name" value="PRK02304.1-3"/>
    <property type="match status" value="1"/>
</dbReference>
<dbReference type="PANTHER" id="PTHR32315:SF3">
    <property type="entry name" value="ADENINE PHOSPHORIBOSYLTRANSFERASE"/>
    <property type="match status" value="1"/>
</dbReference>
<dbReference type="InterPro" id="IPR050054">
    <property type="entry name" value="UPRTase/APRTase"/>
</dbReference>
<dbReference type="CDD" id="cd06223">
    <property type="entry name" value="PRTases_typeI"/>
    <property type="match status" value="1"/>
</dbReference>
<feature type="domain" description="Phosphoribosyltransferase" evidence="13">
    <location>
        <begin position="35"/>
        <end position="147"/>
    </location>
</feature>
<dbReference type="SUPFAM" id="SSF53271">
    <property type="entry name" value="PRTase-like"/>
    <property type="match status" value="1"/>
</dbReference>
<dbReference type="GO" id="GO:0002055">
    <property type="term" value="F:adenine binding"/>
    <property type="evidence" value="ECO:0007669"/>
    <property type="project" value="TreeGrafter"/>
</dbReference>
<dbReference type="InterPro" id="IPR000836">
    <property type="entry name" value="PRTase_dom"/>
</dbReference>
<protein>
    <recommendedName>
        <fullName evidence="7 12">Adenine phosphoribosyltransferase</fullName>
        <shortName evidence="12">APRT</shortName>
        <ecNumber evidence="7 12">2.4.2.7</ecNumber>
    </recommendedName>
</protein>
<evidence type="ECO:0000256" key="4">
    <source>
        <dbReference type="ARBA" id="ARBA00004659"/>
    </source>
</evidence>
<evidence type="ECO:0000256" key="10">
    <source>
        <dbReference type="ARBA" id="ARBA00022679"/>
    </source>
</evidence>
<comment type="function">
    <text evidence="2 12">Catalyzes a salvage reaction resulting in the formation of AMP, that is energically less costly than de novo synthesis.</text>
</comment>
<accession>A0A9D2DKJ4</accession>
<name>A0A9D2DKJ4_9ACTN</name>
<gene>
    <name evidence="12" type="primary">apt</name>
    <name evidence="14" type="ORF">IAA22_06080</name>
</gene>
<dbReference type="InterPro" id="IPR029057">
    <property type="entry name" value="PRTase-like"/>
</dbReference>
<evidence type="ECO:0000256" key="8">
    <source>
        <dbReference type="ARBA" id="ARBA00022490"/>
    </source>
</evidence>
<comment type="pathway">
    <text evidence="4 12">Purine metabolism; AMP biosynthesis via salvage pathway; AMP from adenine: step 1/1.</text>
</comment>
<proteinExistence type="inferred from homology"/>
<dbReference type="GO" id="GO:0003999">
    <property type="term" value="F:adenine phosphoribosyltransferase activity"/>
    <property type="evidence" value="ECO:0007669"/>
    <property type="project" value="UniProtKB-UniRule"/>
</dbReference>
<comment type="subcellular location">
    <subcellularLocation>
        <location evidence="3 12">Cytoplasm</location>
    </subcellularLocation>
</comment>
<comment type="caution">
    <text evidence="14">The sequence shown here is derived from an EMBL/GenBank/DDBJ whole genome shotgun (WGS) entry which is preliminary data.</text>
</comment>
<keyword evidence="9 12" id="KW-0328">Glycosyltransferase</keyword>
<comment type="subunit">
    <text evidence="6 12">Homodimer.</text>
</comment>
<dbReference type="NCBIfam" id="TIGR01090">
    <property type="entry name" value="apt"/>
    <property type="match status" value="1"/>
</dbReference>
<dbReference type="GO" id="GO:0006168">
    <property type="term" value="P:adenine salvage"/>
    <property type="evidence" value="ECO:0007669"/>
    <property type="project" value="InterPro"/>
</dbReference>
<evidence type="ECO:0000259" key="13">
    <source>
        <dbReference type="Pfam" id="PF00156"/>
    </source>
</evidence>